<name>A0A6J4P0X5_9CHLR</name>
<dbReference type="EMBL" id="CADCTR010003379">
    <property type="protein sequence ID" value="CAA9397861.1"/>
    <property type="molecule type" value="Genomic_DNA"/>
</dbReference>
<protein>
    <submittedName>
        <fullName evidence="2">Uncharacterized protein</fullName>
    </submittedName>
</protein>
<proteinExistence type="predicted"/>
<feature type="non-terminal residue" evidence="2">
    <location>
        <position position="1"/>
    </location>
</feature>
<sequence length="43" mass="4681">EGTSGRIRSLRAQPRRDDDGRICPLDEHGGCASSRSTEREVPG</sequence>
<feature type="region of interest" description="Disordered" evidence="1">
    <location>
        <begin position="1"/>
        <end position="43"/>
    </location>
</feature>
<dbReference type="AlphaFoldDB" id="A0A6J4P0X5"/>
<gene>
    <name evidence="2" type="ORF">AVDCRST_MAG93-10062</name>
</gene>
<evidence type="ECO:0000256" key="1">
    <source>
        <dbReference type="SAM" id="MobiDB-lite"/>
    </source>
</evidence>
<accession>A0A6J4P0X5</accession>
<feature type="compositionally biased region" description="Basic and acidic residues" evidence="1">
    <location>
        <begin position="14"/>
        <end position="29"/>
    </location>
</feature>
<organism evidence="2">
    <name type="scientific">uncultured Chloroflexia bacterium</name>
    <dbReference type="NCBI Taxonomy" id="1672391"/>
    <lineage>
        <taxon>Bacteria</taxon>
        <taxon>Bacillati</taxon>
        <taxon>Chloroflexota</taxon>
        <taxon>Chloroflexia</taxon>
        <taxon>environmental samples</taxon>
    </lineage>
</organism>
<evidence type="ECO:0000313" key="2">
    <source>
        <dbReference type="EMBL" id="CAA9397861.1"/>
    </source>
</evidence>
<feature type="non-terminal residue" evidence="2">
    <location>
        <position position="43"/>
    </location>
</feature>
<reference evidence="2" key="1">
    <citation type="submission" date="2020-02" db="EMBL/GenBank/DDBJ databases">
        <authorList>
            <person name="Meier V. D."/>
        </authorList>
    </citation>
    <scope>NUCLEOTIDE SEQUENCE</scope>
    <source>
        <strain evidence="2">AVDCRST_MAG93</strain>
    </source>
</reference>